<organism evidence="1 2">
    <name type="scientific">Durusdinium trenchii</name>
    <dbReference type="NCBI Taxonomy" id="1381693"/>
    <lineage>
        <taxon>Eukaryota</taxon>
        <taxon>Sar</taxon>
        <taxon>Alveolata</taxon>
        <taxon>Dinophyceae</taxon>
        <taxon>Suessiales</taxon>
        <taxon>Symbiodiniaceae</taxon>
        <taxon>Durusdinium</taxon>
    </lineage>
</organism>
<dbReference type="Proteomes" id="UP001642484">
    <property type="component" value="Unassembled WGS sequence"/>
</dbReference>
<comment type="caution">
    <text evidence="1">The sequence shown here is derived from an EMBL/GenBank/DDBJ whole genome shotgun (WGS) entry which is preliminary data.</text>
</comment>
<protein>
    <submittedName>
        <fullName evidence="1">Uncharacterized protein</fullName>
    </submittedName>
</protein>
<keyword evidence="2" id="KW-1185">Reference proteome</keyword>
<proteinExistence type="predicted"/>
<name>A0ABP0KYA7_9DINO</name>
<dbReference type="EMBL" id="CAXAMN010010491">
    <property type="protein sequence ID" value="CAK9031902.1"/>
    <property type="molecule type" value="Genomic_DNA"/>
</dbReference>
<evidence type="ECO:0000313" key="1">
    <source>
        <dbReference type="EMBL" id="CAK9031902.1"/>
    </source>
</evidence>
<gene>
    <name evidence="1" type="ORF">CCMP2556_LOCUS18472</name>
</gene>
<sequence length="328" mass="36776">MAPDCGSWGLPARSTSQRSYVNPMGCESYGFVDRGNIMVSRLVLCILLILSRNAFYLVEQPRQTLLDRHQRWQWFANRVSWVFEISFWMQLHGSGSPKPTKMMGNLRTINRLDKGKLTAKEKAKRSKAQREKIAKLRDALSAEPPSNLRREPSMVEGDKIRELLIKNGLQFPPVELQIKKKMVDTAFDWAAKNSLIRTSQIHGEEEAKLILGDNFSMKEEEGEEHSQTMNLTCEEPRLNFIADSDPDGSSFRDSTMPDLNSSASKLLQRGEDEGVSPGDQAAASSGSFKLVFPTIQENASAIAILPHFLEVCGRKLDNCTGVQDSNPD</sequence>
<evidence type="ECO:0000313" key="2">
    <source>
        <dbReference type="Proteomes" id="UP001642484"/>
    </source>
</evidence>
<accession>A0ABP0KYA7</accession>
<reference evidence="1 2" key="1">
    <citation type="submission" date="2024-02" db="EMBL/GenBank/DDBJ databases">
        <authorList>
            <person name="Chen Y."/>
            <person name="Shah S."/>
            <person name="Dougan E. K."/>
            <person name="Thang M."/>
            <person name="Chan C."/>
        </authorList>
    </citation>
    <scope>NUCLEOTIDE SEQUENCE [LARGE SCALE GENOMIC DNA]</scope>
</reference>